<accession>A0AAW0GID1</accession>
<keyword evidence="5" id="KW-0539">Nucleus</keyword>
<reference evidence="8 9" key="1">
    <citation type="submission" date="2022-09" db="EMBL/GenBank/DDBJ databases">
        <authorList>
            <person name="Palmer J.M."/>
        </authorList>
    </citation>
    <scope>NUCLEOTIDE SEQUENCE [LARGE SCALE GENOMIC DNA]</scope>
    <source>
        <strain evidence="8 9">DSM 7382</strain>
    </source>
</reference>
<dbReference type="Proteomes" id="UP001385951">
    <property type="component" value="Unassembled WGS sequence"/>
</dbReference>
<keyword evidence="4" id="KW-0862">Zinc</keyword>
<evidence type="ECO:0000256" key="4">
    <source>
        <dbReference type="ARBA" id="ARBA00022833"/>
    </source>
</evidence>
<evidence type="ECO:0000256" key="2">
    <source>
        <dbReference type="ARBA" id="ARBA00022723"/>
    </source>
</evidence>
<evidence type="ECO:0000313" key="8">
    <source>
        <dbReference type="EMBL" id="KAK7693045.1"/>
    </source>
</evidence>
<dbReference type="EMBL" id="JASBNA010000003">
    <property type="protein sequence ID" value="KAK7693045.1"/>
    <property type="molecule type" value="Genomic_DNA"/>
</dbReference>
<dbReference type="GO" id="GO:0005634">
    <property type="term" value="C:nucleus"/>
    <property type="evidence" value="ECO:0007669"/>
    <property type="project" value="UniProtKB-SubCell"/>
</dbReference>
<evidence type="ECO:0000256" key="3">
    <source>
        <dbReference type="ARBA" id="ARBA00022771"/>
    </source>
</evidence>
<evidence type="ECO:0000313" key="7">
    <source>
        <dbReference type="EMBL" id="KAK7689201.1"/>
    </source>
</evidence>
<evidence type="ECO:0000313" key="9">
    <source>
        <dbReference type="Proteomes" id="UP001385951"/>
    </source>
</evidence>
<dbReference type="InterPro" id="IPR008906">
    <property type="entry name" value="HATC_C_dom"/>
</dbReference>
<dbReference type="InterPro" id="IPR052035">
    <property type="entry name" value="ZnF_BED_domain_contain"/>
</dbReference>
<organism evidence="8 9">
    <name type="scientific">Cerrena zonata</name>
    <dbReference type="NCBI Taxonomy" id="2478898"/>
    <lineage>
        <taxon>Eukaryota</taxon>
        <taxon>Fungi</taxon>
        <taxon>Dikarya</taxon>
        <taxon>Basidiomycota</taxon>
        <taxon>Agaricomycotina</taxon>
        <taxon>Agaricomycetes</taxon>
        <taxon>Polyporales</taxon>
        <taxon>Cerrenaceae</taxon>
        <taxon>Cerrena</taxon>
    </lineage>
</organism>
<comment type="caution">
    <text evidence="8">The sequence shown here is derived from an EMBL/GenBank/DDBJ whole genome shotgun (WGS) entry which is preliminary data.</text>
</comment>
<keyword evidence="2" id="KW-0479">Metal-binding</keyword>
<dbReference type="GO" id="GO:0008270">
    <property type="term" value="F:zinc ion binding"/>
    <property type="evidence" value="ECO:0007669"/>
    <property type="project" value="UniProtKB-KW"/>
</dbReference>
<name>A0AAW0GID1_9APHY</name>
<dbReference type="SUPFAM" id="SSF53098">
    <property type="entry name" value="Ribonuclease H-like"/>
    <property type="match status" value="1"/>
</dbReference>
<keyword evidence="3" id="KW-0863">Zinc-finger</keyword>
<gene>
    <name evidence="8" type="ORF">QCA50_002610</name>
    <name evidence="7" type="ORF">QCA50_007892</name>
</gene>
<dbReference type="EMBL" id="JASBNA010000009">
    <property type="protein sequence ID" value="KAK7689201.1"/>
    <property type="molecule type" value="Genomic_DNA"/>
</dbReference>
<evidence type="ECO:0000259" key="6">
    <source>
        <dbReference type="Pfam" id="PF05699"/>
    </source>
</evidence>
<dbReference type="PANTHER" id="PTHR46481:SF10">
    <property type="entry name" value="ZINC FINGER BED DOMAIN-CONTAINING PROTEIN 39"/>
    <property type="match status" value="1"/>
</dbReference>
<dbReference type="InterPro" id="IPR012337">
    <property type="entry name" value="RNaseH-like_sf"/>
</dbReference>
<evidence type="ECO:0000256" key="1">
    <source>
        <dbReference type="ARBA" id="ARBA00004123"/>
    </source>
</evidence>
<dbReference type="Pfam" id="PF05699">
    <property type="entry name" value="Dimer_Tnp_hAT"/>
    <property type="match status" value="1"/>
</dbReference>
<feature type="domain" description="HAT C-terminal dimerisation" evidence="6">
    <location>
        <begin position="207"/>
        <end position="271"/>
    </location>
</feature>
<proteinExistence type="predicted"/>
<sequence length="314" mass="35773">MAKIKPKQMKRSVETHWNTLAKVIQRALYLCAAIDKVVSLSKYDKNGKKGLRQYRLLSMEWNILRQLGHVLGAFLEATLHISKSKMPLLHEVIPLIDSCTAILESAVTDVSNHQSIRVVMHPRYKLEYFRRHKWEPEWIRTTEDILRDQWTWYYQDSNATPSTSQCDRSQMQDSVVSYFDIDDFGTTPDGDLLAEYLESLTIRGCADLIQYWSSLLAGGDPRAQMALDFLSAPATSTDIERAFSCGGLTVLKCRHALSDKSTRAATVLSSWAHVKGLIPEEDMVRAMKERNKRTKKTKTPNVYVDEKSDGLEAV</sequence>
<keyword evidence="9" id="KW-1185">Reference proteome</keyword>
<dbReference type="PANTHER" id="PTHR46481">
    <property type="entry name" value="ZINC FINGER BED DOMAIN-CONTAINING PROTEIN 4"/>
    <property type="match status" value="1"/>
</dbReference>
<dbReference type="GO" id="GO:0046983">
    <property type="term" value="F:protein dimerization activity"/>
    <property type="evidence" value="ECO:0007669"/>
    <property type="project" value="InterPro"/>
</dbReference>
<evidence type="ECO:0000256" key="5">
    <source>
        <dbReference type="ARBA" id="ARBA00023242"/>
    </source>
</evidence>
<comment type="subcellular location">
    <subcellularLocation>
        <location evidence="1">Nucleus</location>
    </subcellularLocation>
</comment>
<protein>
    <recommendedName>
        <fullName evidence="6">HAT C-terminal dimerisation domain-containing protein</fullName>
    </recommendedName>
</protein>
<dbReference type="AlphaFoldDB" id="A0AAW0GID1"/>